<reference evidence="2" key="1">
    <citation type="journal article" date="2020" name="New Phytol.">
        <title>Comparative genomics reveals dynamic genome evolution in host specialist ectomycorrhizal fungi.</title>
        <authorList>
            <person name="Lofgren L.A."/>
            <person name="Nguyen N.H."/>
            <person name="Vilgalys R."/>
            <person name="Ruytinx J."/>
            <person name="Liao H.L."/>
            <person name="Branco S."/>
            <person name="Kuo A."/>
            <person name="LaButti K."/>
            <person name="Lipzen A."/>
            <person name="Andreopoulos W."/>
            <person name="Pangilinan J."/>
            <person name="Riley R."/>
            <person name="Hundley H."/>
            <person name="Na H."/>
            <person name="Barry K."/>
            <person name="Grigoriev I.V."/>
            <person name="Stajich J.E."/>
            <person name="Kennedy P.G."/>
        </authorList>
    </citation>
    <scope>NUCLEOTIDE SEQUENCE</scope>
    <source>
        <strain evidence="2">FC423</strain>
    </source>
</reference>
<evidence type="ECO:0000313" key="3">
    <source>
        <dbReference type="Proteomes" id="UP000823399"/>
    </source>
</evidence>
<keyword evidence="3" id="KW-1185">Reference proteome</keyword>
<dbReference type="EMBL" id="JABBWM010000034">
    <property type="protein sequence ID" value="KAG2106707.1"/>
    <property type="molecule type" value="Genomic_DNA"/>
</dbReference>
<dbReference type="RefSeq" id="XP_041291735.1">
    <property type="nucleotide sequence ID" value="XM_041433805.1"/>
</dbReference>
<dbReference type="GeneID" id="64696064"/>
<dbReference type="Proteomes" id="UP000823399">
    <property type="component" value="Unassembled WGS sequence"/>
</dbReference>
<protein>
    <recommendedName>
        <fullName evidence="4">Fungal STAND N-terminal Goodbye domain-containing protein</fullName>
    </recommendedName>
</protein>
<accession>A0A9P7F5P2</accession>
<feature type="compositionally biased region" description="Acidic residues" evidence="1">
    <location>
        <begin position="20"/>
        <end position="29"/>
    </location>
</feature>
<evidence type="ECO:0008006" key="4">
    <source>
        <dbReference type="Google" id="ProtNLM"/>
    </source>
</evidence>
<feature type="region of interest" description="Disordered" evidence="1">
    <location>
        <begin position="1"/>
        <end position="72"/>
    </location>
</feature>
<name>A0A9P7F5P2_9AGAM</name>
<feature type="compositionally biased region" description="Polar residues" evidence="1">
    <location>
        <begin position="198"/>
        <end position="216"/>
    </location>
</feature>
<gene>
    <name evidence="2" type="ORF">F5147DRAFT_653680</name>
</gene>
<feature type="region of interest" description="Disordered" evidence="1">
    <location>
        <begin position="187"/>
        <end position="216"/>
    </location>
</feature>
<dbReference type="OrthoDB" id="2692241at2759"/>
<evidence type="ECO:0000313" key="2">
    <source>
        <dbReference type="EMBL" id="KAG2106707.1"/>
    </source>
</evidence>
<organism evidence="2 3">
    <name type="scientific">Suillus discolor</name>
    <dbReference type="NCBI Taxonomy" id="1912936"/>
    <lineage>
        <taxon>Eukaryota</taxon>
        <taxon>Fungi</taxon>
        <taxon>Dikarya</taxon>
        <taxon>Basidiomycota</taxon>
        <taxon>Agaricomycotina</taxon>
        <taxon>Agaricomycetes</taxon>
        <taxon>Agaricomycetidae</taxon>
        <taxon>Boletales</taxon>
        <taxon>Suillineae</taxon>
        <taxon>Suillaceae</taxon>
        <taxon>Suillus</taxon>
    </lineage>
</organism>
<evidence type="ECO:0000256" key="1">
    <source>
        <dbReference type="SAM" id="MobiDB-lite"/>
    </source>
</evidence>
<dbReference type="AlphaFoldDB" id="A0A9P7F5P2"/>
<sequence>MRSISSSSEEHMDCTGSWSESDDELEEAENLQSATYEFDTDLIDGDEESDKEADDNKDGSVLDDERSEFGYGDLEEQLLSDDSSEEEGSQDELDDAVLGAEDGEGAADTEEDYGDYADCVREETYYITIVLIILAYIHVRVTITLSSGSLTMPGMTPSTVLPTYSMSEGNPARKKCWGLLKRSHSNPQLADERGQRAASDSPNPKPTVTGSSVQDPLHLQTSQLVEEKLANAKAHLDGIKHVSGMVENTASASDNLQSASDMIDTFSQLLAPLRVFNSIVTGLADVHPYAKVALSIFTFVSKISDIYVLLMEGDRLARISSMLEIYGKIVQQTLECADFVVHYSDMQNFSLYRAKTWQTCLE</sequence>
<comment type="caution">
    <text evidence="2">The sequence shown here is derived from an EMBL/GenBank/DDBJ whole genome shotgun (WGS) entry which is preliminary data.</text>
</comment>
<proteinExistence type="predicted"/>
<feature type="compositionally biased region" description="Acidic residues" evidence="1">
    <location>
        <begin position="38"/>
        <end position="53"/>
    </location>
</feature>
<feature type="compositionally biased region" description="Basic and acidic residues" evidence="1">
    <location>
        <begin position="54"/>
        <end position="68"/>
    </location>
</feature>